<dbReference type="PANTHER" id="PTHR34773:SF1">
    <property type="entry name" value="FLAGELLAR SECRETION CHAPERONE FLIS"/>
    <property type="match status" value="1"/>
</dbReference>
<reference evidence="6 7" key="2">
    <citation type="journal article" date="2016" name="Environ. Microbiol. Rep.">
        <title>Metagenomic evidence for the presence of phototrophic Gemmatimonadetes bacteria in diverse environments.</title>
        <authorList>
            <person name="Zeng Y."/>
            <person name="Baumbach J."/>
            <person name="Barbosa E.G."/>
            <person name="Azevedo V."/>
            <person name="Zhang C."/>
            <person name="Koblizek M."/>
        </authorList>
    </citation>
    <scope>NUCLEOTIDE SEQUENCE [LARGE SCALE GENOMIC DNA]</scope>
    <source>
        <strain evidence="6 7">AP64</strain>
    </source>
</reference>
<evidence type="ECO:0000313" key="7">
    <source>
        <dbReference type="Proteomes" id="UP000076404"/>
    </source>
</evidence>
<keyword evidence="3" id="KW-0963">Cytoplasm</keyword>
<dbReference type="eggNOG" id="COG1516">
    <property type="taxonomic scope" value="Bacteria"/>
</dbReference>
<keyword evidence="7" id="KW-1185">Reference proteome</keyword>
<dbReference type="InterPro" id="IPR003713">
    <property type="entry name" value="FliS"/>
</dbReference>
<evidence type="ECO:0000256" key="1">
    <source>
        <dbReference type="ARBA" id="ARBA00004514"/>
    </source>
</evidence>
<dbReference type="Proteomes" id="UP000076404">
    <property type="component" value="Chromosome"/>
</dbReference>
<keyword evidence="5" id="KW-0143">Chaperone</keyword>
<dbReference type="NCBIfam" id="TIGR00208">
    <property type="entry name" value="fliS"/>
    <property type="match status" value="1"/>
</dbReference>
<dbReference type="SUPFAM" id="SSF101116">
    <property type="entry name" value="Flagellar export chaperone FliS"/>
    <property type="match status" value="1"/>
</dbReference>
<dbReference type="Pfam" id="PF02561">
    <property type="entry name" value="FliS"/>
    <property type="match status" value="1"/>
</dbReference>
<dbReference type="GO" id="GO:0071973">
    <property type="term" value="P:bacterial-type flagellum-dependent cell motility"/>
    <property type="evidence" value="ECO:0007669"/>
    <property type="project" value="TreeGrafter"/>
</dbReference>
<dbReference type="Gene3D" id="1.20.120.340">
    <property type="entry name" value="Flagellar protein FliS"/>
    <property type="match status" value="1"/>
</dbReference>
<comment type="similarity">
    <text evidence="2">Belongs to the FliS family.</text>
</comment>
<evidence type="ECO:0000256" key="2">
    <source>
        <dbReference type="ARBA" id="ARBA00008787"/>
    </source>
</evidence>
<evidence type="ECO:0000256" key="4">
    <source>
        <dbReference type="ARBA" id="ARBA00022795"/>
    </source>
</evidence>
<dbReference type="InterPro" id="IPR036584">
    <property type="entry name" value="FliS_sf"/>
</dbReference>
<dbReference type="KEGG" id="gph:GEMMAAP_02480"/>
<sequence>MEIQAAGAEKLLCIVFEQLVVNLERARISMERQDIELRVVSLRRARNILTELLATLDFEKGGAIAIQLADLYQFMLYELVDIGQRGDVVTMRKLVNIASQLRDGFVGAQQQLASQKQLRSA</sequence>
<evidence type="ECO:0000256" key="5">
    <source>
        <dbReference type="ARBA" id="ARBA00023186"/>
    </source>
</evidence>
<dbReference type="EMBL" id="CP011454">
    <property type="protein sequence ID" value="AMW04009.1"/>
    <property type="molecule type" value="Genomic_DNA"/>
</dbReference>
<proteinExistence type="inferred from homology"/>
<dbReference type="GO" id="GO:0005829">
    <property type="term" value="C:cytosol"/>
    <property type="evidence" value="ECO:0007669"/>
    <property type="project" value="UniProtKB-SubCell"/>
</dbReference>
<organism evidence="6 7">
    <name type="scientific">Gemmatimonas phototrophica</name>
    <dbReference type="NCBI Taxonomy" id="1379270"/>
    <lineage>
        <taxon>Bacteria</taxon>
        <taxon>Pseudomonadati</taxon>
        <taxon>Gemmatimonadota</taxon>
        <taxon>Gemmatimonadia</taxon>
        <taxon>Gemmatimonadales</taxon>
        <taxon>Gemmatimonadaceae</taxon>
        <taxon>Gemmatimonas</taxon>
    </lineage>
</organism>
<comment type="subcellular location">
    <subcellularLocation>
        <location evidence="1">Cytoplasm</location>
        <location evidence="1">Cytosol</location>
    </subcellularLocation>
</comment>
<evidence type="ECO:0008006" key="8">
    <source>
        <dbReference type="Google" id="ProtNLM"/>
    </source>
</evidence>
<gene>
    <name evidence="6" type="ORF">GEMMAAP_02480</name>
</gene>
<dbReference type="AlphaFoldDB" id="A0A143BG54"/>
<dbReference type="STRING" id="1379270.GEMMAAP_02480"/>
<dbReference type="CDD" id="cd16098">
    <property type="entry name" value="FliS"/>
    <property type="match status" value="1"/>
</dbReference>
<accession>A0A143BG54</accession>
<reference evidence="6 7" key="1">
    <citation type="journal article" date="2014" name="Proc. Natl. Acad. Sci. U.S.A.">
        <title>Functional type 2 photosynthetic reaction centers found in the rare bacterial phylum Gemmatimonadetes.</title>
        <authorList>
            <person name="Zeng Y."/>
            <person name="Feng F."/>
            <person name="Medova H."/>
            <person name="Dean J."/>
            <person name="Koblizek M."/>
        </authorList>
    </citation>
    <scope>NUCLEOTIDE SEQUENCE [LARGE SCALE GENOMIC DNA]</scope>
    <source>
        <strain evidence="6 7">AP64</strain>
    </source>
</reference>
<dbReference type="PANTHER" id="PTHR34773">
    <property type="entry name" value="FLAGELLAR SECRETION CHAPERONE FLIS"/>
    <property type="match status" value="1"/>
</dbReference>
<name>A0A143BG54_9BACT</name>
<evidence type="ECO:0000256" key="3">
    <source>
        <dbReference type="ARBA" id="ARBA00022490"/>
    </source>
</evidence>
<keyword evidence="4" id="KW-1005">Bacterial flagellum biogenesis</keyword>
<dbReference type="GO" id="GO:0044780">
    <property type="term" value="P:bacterial-type flagellum assembly"/>
    <property type="evidence" value="ECO:0007669"/>
    <property type="project" value="InterPro"/>
</dbReference>
<protein>
    <recommendedName>
        <fullName evidence="8">Flagellar biosynthesis protein FliS</fullName>
    </recommendedName>
</protein>
<evidence type="ECO:0000313" key="6">
    <source>
        <dbReference type="EMBL" id="AMW04009.1"/>
    </source>
</evidence>